<organism evidence="2 3">
    <name type="scientific">Brevibacterium metallidurans</name>
    <dbReference type="NCBI Taxonomy" id="1482676"/>
    <lineage>
        <taxon>Bacteria</taxon>
        <taxon>Bacillati</taxon>
        <taxon>Actinomycetota</taxon>
        <taxon>Actinomycetes</taxon>
        <taxon>Micrococcales</taxon>
        <taxon>Brevibacteriaceae</taxon>
        <taxon>Brevibacterium</taxon>
    </lineage>
</organism>
<protein>
    <recommendedName>
        <fullName evidence="1">RelA/SpoT domain-containing protein</fullName>
    </recommendedName>
</protein>
<dbReference type="PANTHER" id="PTHR47837">
    <property type="entry name" value="GTP PYROPHOSPHOKINASE YJBM"/>
    <property type="match status" value="1"/>
</dbReference>
<reference evidence="2 3" key="1">
    <citation type="submission" date="2024-01" db="EMBL/GenBank/DDBJ databases">
        <title>Characterization of antibiotic resistant novel bacterial strains and their environmental applications.</title>
        <authorList>
            <person name="Manzoor S."/>
            <person name="Abbas S."/>
            <person name="Arshad M."/>
            <person name="Ahmed I."/>
        </authorList>
    </citation>
    <scope>NUCLEOTIDE SEQUENCE [LARGE SCALE GENOMIC DNA]</scope>
    <source>
        <strain evidence="2 3">NCCP-602</strain>
    </source>
</reference>
<sequence length="306" mass="33932">MTTMSATVRELVGEAYERRESTWRAALETVEDWIDAARSRSPQLTEDRMRIVPGRIKDPLRTGEKLRRKLADANDEIHEAVEVENQVIDVVGARAVCRTEREQSVLWDILTDPNDDSAISIVEVRDYTAHPKPSGYRGRHLIVEVPFDSEPSVLVELQIRTILQDAWCVLAEEHLFKPGQVLTSDSQQERLSLVLAGLFAQADSVAGFIADDVGAYLGLGNAAPPRTMSDPAEEAPSIEVTIRELNHSYVLAADEVGRHGIIRFETLGLTPDNPDRAGLPSPGDTLRVRMDESHSTRYFIPVSGEG</sequence>
<dbReference type="Gene3D" id="3.30.460.10">
    <property type="entry name" value="Beta Polymerase, domain 2"/>
    <property type="match status" value="1"/>
</dbReference>
<comment type="caution">
    <text evidence="2">The sequence shown here is derived from an EMBL/GenBank/DDBJ whole genome shotgun (WGS) entry which is preliminary data.</text>
</comment>
<evidence type="ECO:0000259" key="1">
    <source>
        <dbReference type="SMART" id="SM00954"/>
    </source>
</evidence>
<keyword evidence="3" id="KW-1185">Reference proteome</keyword>
<dbReference type="InterPro" id="IPR007685">
    <property type="entry name" value="RelA_SpoT"/>
</dbReference>
<dbReference type="EMBL" id="BAAAAF010000001">
    <property type="protein sequence ID" value="GAA0034281.1"/>
    <property type="molecule type" value="Genomic_DNA"/>
</dbReference>
<dbReference type="CDD" id="cd05399">
    <property type="entry name" value="NT_Rel-Spo_like"/>
    <property type="match status" value="1"/>
</dbReference>
<dbReference type="SMART" id="SM00954">
    <property type="entry name" value="RelA_SpoT"/>
    <property type="match status" value="1"/>
</dbReference>
<dbReference type="Proteomes" id="UP001498238">
    <property type="component" value="Unassembled WGS sequence"/>
</dbReference>
<dbReference type="PANTHER" id="PTHR47837:SF1">
    <property type="entry name" value="GTP PYROPHOSPHOKINASE YJBM"/>
    <property type="match status" value="1"/>
</dbReference>
<evidence type="ECO:0000313" key="3">
    <source>
        <dbReference type="Proteomes" id="UP001498238"/>
    </source>
</evidence>
<dbReference type="SUPFAM" id="SSF81301">
    <property type="entry name" value="Nucleotidyltransferase"/>
    <property type="match status" value="1"/>
</dbReference>
<dbReference type="InterPro" id="IPR052366">
    <property type="entry name" value="GTP_Pyrophosphokinase"/>
</dbReference>
<accession>A0ABP3C3T6</accession>
<proteinExistence type="predicted"/>
<evidence type="ECO:0000313" key="2">
    <source>
        <dbReference type="EMBL" id="GAA0034281.1"/>
    </source>
</evidence>
<dbReference type="Pfam" id="PF04607">
    <property type="entry name" value="RelA_SpoT"/>
    <property type="match status" value="1"/>
</dbReference>
<dbReference type="InterPro" id="IPR043519">
    <property type="entry name" value="NT_sf"/>
</dbReference>
<name>A0ABP3C3T6_9MICO</name>
<gene>
    <name evidence="2" type="ORF">NCCP602_02420</name>
</gene>
<feature type="domain" description="RelA/SpoT" evidence="1">
    <location>
        <begin position="54"/>
        <end position="182"/>
    </location>
</feature>